<reference evidence="1 2" key="1">
    <citation type="submission" date="2018-01" db="EMBL/GenBank/DDBJ databases">
        <authorList>
            <person name="Clerissi C."/>
        </authorList>
    </citation>
    <scope>NUCLEOTIDE SEQUENCE [LARGE SCALE GENOMIC DNA]</scope>
    <source>
        <strain evidence="1">Cupriavidus taiwanensis STM 8556</strain>
    </source>
</reference>
<sequence length="36" mass="3843">MAHRAHRAGPRRGGRAVVLGMAIAKQGLRQFAASRS</sequence>
<evidence type="ECO:0000313" key="1">
    <source>
        <dbReference type="EMBL" id="SOZ66124.1"/>
    </source>
</evidence>
<organism evidence="1 2">
    <name type="scientific">Cupriavidus taiwanensis</name>
    <dbReference type="NCBI Taxonomy" id="164546"/>
    <lineage>
        <taxon>Bacteria</taxon>
        <taxon>Pseudomonadati</taxon>
        <taxon>Pseudomonadota</taxon>
        <taxon>Betaproteobacteria</taxon>
        <taxon>Burkholderiales</taxon>
        <taxon>Burkholderiaceae</taxon>
        <taxon>Cupriavidus</taxon>
    </lineage>
</organism>
<name>A0A976AZH9_9BURK</name>
<dbReference type="EMBL" id="OFTH01000034">
    <property type="protein sequence ID" value="SOZ66124.1"/>
    <property type="molecule type" value="Genomic_DNA"/>
</dbReference>
<accession>A0A976AZH9</accession>
<protein>
    <submittedName>
        <fullName evidence="1">Uncharacterized protein</fullName>
    </submittedName>
</protein>
<dbReference type="AlphaFoldDB" id="A0A976AZH9"/>
<comment type="caution">
    <text evidence="1">The sequence shown here is derived from an EMBL/GenBank/DDBJ whole genome shotgun (WGS) entry which is preliminary data.</text>
</comment>
<proteinExistence type="predicted"/>
<evidence type="ECO:0000313" key="2">
    <source>
        <dbReference type="Proteomes" id="UP000256952"/>
    </source>
</evidence>
<gene>
    <name evidence="1" type="ORF">CBM2613_B10122</name>
</gene>
<dbReference type="Proteomes" id="UP000256952">
    <property type="component" value="Chromosome CBM2613_b"/>
</dbReference>